<dbReference type="GeneID" id="18260496"/>
<feature type="region of interest" description="Disordered" evidence="1">
    <location>
        <begin position="26"/>
        <end position="46"/>
    </location>
</feature>
<proteinExistence type="predicted"/>
<protein>
    <submittedName>
        <fullName evidence="2">Uncharacterized protein</fullName>
    </submittedName>
</protein>
<evidence type="ECO:0000313" key="2">
    <source>
        <dbReference type="EMBL" id="EGS17144.1"/>
    </source>
</evidence>
<dbReference type="AlphaFoldDB" id="G0SG05"/>
<evidence type="ECO:0000256" key="1">
    <source>
        <dbReference type="SAM" id="MobiDB-lite"/>
    </source>
</evidence>
<accession>G0SG05</accession>
<dbReference type="HOGENOM" id="CLU_1582328_0_0_1"/>
<dbReference type="EMBL" id="GL988047">
    <property type="protein sequence ID" value="EGS17144.1"/>
    <property type="molecule type" value="Genomic_DNA"/>
</dbReference>
<dbReference type="RefSeq" id="XP_006696762.1">
    <property type="nucleotide sequence ID" value="XM_006696699.1"/>
</dbReference>
<reference evidence="2 3" key="1">
    <citation type="journal article" date="2011" name="Cell">
        <title>Insight into structure and assembly of the nuclear pore complex by utilizing the genome of a eukaryotic thermophile.</title>
        <authorList>
            <person name="Amlacher S."/>
            <person name="Sarges P."/>
            <person name="Flemming D."/>
            <person name="van Noort V."/>
            <person name="Kunze R."/>
            <person name="Devos D.P."/>
            <person name="Arumugam M."/>
            <person name="Bork P."/>
            <person name="Hurt E."/>
        </authorList>
    </citation>
    <scope>NUCLEOTIDE SEQUENCE [LARGE SCALE GENOMIC DNA]</scope>
    <source>
        <strain evidence="3">DSM 1495 / CBS 144.50 / IMI 039719</strain>
    </source>
</reference>
<organism evidence="3">
    <name type="scientific">Chaetomium thermophilum (strain DSM 1495 / CBS 144.50 / IMI 039719)</name>
    <name type="common">Thermochaetoides thermophila</name>
    <dbReference type="NCBI Taxonomy" id="759272"/>
    <lineage>
        <taxon>Eukaryota</taxon>
        <taxon>Fungi</taxon>
        <taxon>Dikarya</taxon>
        <taxon>Ascomycota</taxon>
        <taxon>Pezizomycotina</taxon>
        <taxon>Sordariomycetes</taxon>
        <taxon>Sordariomycetidae</taxon>
        <taxon>Sordariales</taxon>
        <taxon>Chaetomiaceae</taxon>
        <taxon>Thermochaetoides</taxon>
    </lineage>
</organism>
<name>G0SG05_CHATD</name>
<dbReference type="KEGG" id="cthr:CTHT_0064580"/>
<feature type="non-terminal residue" evidence="2">
    <location>
        <position position="1"/>
    </location>
</feature>
<evidence type="ECO:0000313" key="3">
    <source>
        <dbReference type="Proteomes" id="UP000008066"/>
    </source>
</evidence>
<keyword evidence="3" id="KW-1185">Reference proteome</keyword>
<dbReference type="OrthoDB" id="4842715at2759"/>
<gene>
    <name evidence="2" type="ORF">CTHT_0064580</name>
</gene>
<sequence length="169" mass="18503">VNQLCTRARGPGIRVDPNKTEVLYIPPPGATGARRGRIDPTTTSTQAERTSFLRGKSVKWLGVSLAPSSALRPKQPRGRRRQHRWWGWSSAYPTRGSGAFPPGRSQDLRAVVTPSLLYGMVQLDTGPTRAAVDGHLAPSKIMPVWSSLTKVANAAPRVIFPVWWTIPTT</sequence>
<dbReference type="Proteomes" id="UP000008066">
    <property type="component" value="Unassembled WGS sequence"/>
</dbReference>